<gene>
    <name evidence="2" type="ORF">HNQ40_002358</name>
</gene>
<dbReference type="GO" id="GO:0006313">
    <property type="term" value="P:DNA transposition"/>
    <property type="evidence" value="ECO:0007669"/>
    <property type="project" value="InterPro"/>
</dbReference>
<dbReference type="RefSeq" id="WP_184678060.1">
    <property type="nucleotide sequence ID" value="NZ_JACHGY010000001.1"/>
</dbReference>
<dbReference type="InterPro" id="IPR036515">
    <property type="entry name" value="Transposase_17_sf"/>
</dbReference>
<dbReference type="GO" id="GO:0003677">
    <property type="term" value="F:DNA binding"/>
    <property type="evidence" value="ECO:0007669"/>
    <property type="project" value="InterPro"/>
</dbReference>
<dbReference type="Proteomes" id="UP000541810">
    <property type="component" value="Unassembled WGS sequence"/>
</dbReference>
<reference evidence="2 3" key="1">
    <citation type="submission" date="2020-08" db="EMBL/GenBank/DDBJ databases">
        <title>Genomic Encyclopedia of Type Strains, Phase IV (KMG-IV): sequencing the most valuable type-strain genomes for metagenomic binning, comparative biology and taxonomic classification.</title>
        <authorList>
            <person name="Goeker M."/>
        </authorList>
    </citation>
    <scope>NUCLEOTIDE SEQUENCE [LARGE SCALE GENOMIC DNA]</scope>
    <source>
        <strain evidence="2 3">DSM 103725</strain>
    </source>
</reference>
<dbReference type="EMBL" id="JACHGY010000001">
    <property type="protein sequence ID" value="MBB6430552.1"/>
    <property type="molecule type" value="Genomic_DNA"/>
</dbReference>
<evidence type="ECO:0000256" key="1">
    <source>
        <dbReference type="SAM" id="MobiDB-lite"/>
    </source>
</evidence>
<feature type="region of interest" description="Disordered" evidence="1">
    <location>
        <begin position="32"/>
        <end position="56"/>
    </location>
</feature>
<sequence length="196" mass="21729">MPLPGKAWFHVTIGTYASWLPGDTRGFRTRHHRIHSSGDHRHPPPQEEHAGLRRRHADRQATVIPSHLRETVGRTFVDHLRRLNHRLLVISVSGMHAHLLVELPKAFGTADHEIGRCKQAVALRVRGQIDQKLWAKGCGVKPIRDAGHQRNTLAYIERHGHEGAWVWSFRGAVDQDGGGAAPELRTGGLSVGEGGA</sequence>
<dbReference type="SUPFAM" id="SSF143422">
    <property type="entry name" value="Transposase IS200-like"/>
    <property type="match status" value="1"/>
</dbReference>
<dbReference type="AlphaFoldDB" id="A0A7X0H7M7"/>
<dbReference type="Gene3D" id="3.30.70.1290">
    <property type="entry name" value="Transposase IS200-like"/>
    <property type="match status" value="1"/>
</dbReference>
<evidence type="ECO:0000313" key="3">
    <source>
        <dbReference type="Proteomes" id="UP000541810"/>
    </source>
</evidence>
<evidence type="ECO:0008006" key="4">
    <source>
        <dbReference type="Google" id="ProtNLM"/>
    </source>
</evidence>
<comment type="caution">
    <text evidence="2">The sequence shown here is derived from an EMBL/GenBank/DDBJ whole genome shotgun (WGS) entry which is preliminary data.</text>
</comment>
<protein>
    <recommendedName>
        <fullName evidence="4">Transposase IS200-like domain-containing protein</fullName>
    </recommendedName>
</protein>
<proteinExistence type="predicted"/>
<evidence type="ECO:0000313" key="2">
    <source>
        <dbReference type="EMBL" id="MBB6430552.1"/>
    </source>
</evidence>
<organism evidence="2 3">
    <name type="scientific">Algisphaera agarilytica</name>
    <dbReference type="NCBI Taxonomy" id="1385975"/>
    <lineage>
        <taxon>Bacteria</taxon>
        <taxon>Pseudomonadati</taxon>
        <taxon>Planctomycetota</taxon>
        <taxon>Phycisphaerae</taxon>
        <taxon>Phycisphaerales</taxon>
        <taxon>Phycisphaeraceae</taxon>
        <taxon>Algisphaera</taxon>
    </lineage>
</organism>
<accession>A0A7X0H7M7</accession>
<feature type="compositionally biased region" description="Basic and acidic residues" evidence="1">
    <location>
        <begin position="36"/>
        <end position="51"/>
    </location>
</feature>
<dbReference type="GO" id="GO:0004803">
    <property type="term" value="F:transposase activity"/>
    <property type="evidence" value="ECO:0007669"/>
    <property type="project" value="InterPro"/>
</dbReference>
<keyword evidence="3" id="KW-1185">Reference proteome</keyword>
<name>A0A7X0H7M7_9BACT</name>